<proteinExistence type="predicted"/>
<name>A0ABY2XB19_9RHOB</name>
<gene>
    <name evidence="1" type="ORF">FGK64_09070</name>
</gene>
<sequence>MSVSKIELSEKLDQRSLQSLFFNLKAKVGQPVELGTSQVRHLGGQCAQVLVAAVRKWSADGIELSFEETESFVSIVRNLGLEDEIFLKGSER</sequence>
<evidence type="ECO:0000313" key="1">
    <source>
        <dbReference type="EMBL" id="TMV12937.1"/>
    </source>
</evidence>
<evidence type="ECO:0008006" key="3">
    <source>
        <dbReference type="Google" id="ProtNLM"/>
    </source>
</evidence>
<keyword evidence="2" id="KW-1185">Reference proteome</keyword>
<dbReference type="EMBL" id="VCPC01000002">
    <property type="protein sequence ID" value="TMV12937.1"/>
    <property type="molecule type" value="Genomic_DNA"/>
</dbReference>
<organism evidence="1 2">
    <name type="scientific">Arenibacterium halophilum</name>
    <dbReference type="NCBI Taxonomy" id="2583821"/>
    <lineage>
        <taxon>Bacteria</taxon>
        <taxon>Pseudomonadati</taxon>
        <taxon>Pseudomonadota</taxon>
        <taxon>Alphaproteobacteria</taxon>
        <taxon>Rhodobacterales</taxon>
        <taxon>Paracoccaceae</taxon>
        <taxon>Arenibacterium</taxon>
    </lineage>
</organism>
<dbReference type="RefSeq" id="WP_138863493.1">
    <property type="nucleotide sequence ID" value="NZ_VCPC01000002.1"/>
</dbReference>
<evidence type="ECO:0000313" key="2">
    <source>
        <dbReference type="Proteomes" id="UP001191082"/>
    </source>
</evidence>
<accession>A0ABY2XB19</accession>
<dbReference type="Proteomes" id="UP001191082">
    <property type="component" value="Unassembled WGS sequence"/>
</dbReference>
<comment type="caution">
    <text evidence="1">The sequence shown here is derived from an EMBL/GenBank/DDBJ whole genome shotgun (WGS) entry which is preliminary data.</text>
</comment>
<protein>
    <recommendedName>
        <fullName evidence="3">STAS domain-containing protein</fullName>
    </recommendedName>
</protein>
<reference evidence="1 2" key="1">
    <citation type="submission" date="2019-05" db="EMBL/GenBank/DDBJ databases">
        <title>Marivita sp. nov. isolated from sea sediment.</title>
        <authorList>
            <person name="Kim W."/>
        </authorList>
    </citation>
    <scope>NUCLEOTIDE SEQUENCE [LARGE SCALE GENOMIC DNA]</scope>
    <source>
        <strain evidence="1 2">CAU 1492</strain>
    </source>
</reference>